<dbReference type="InterPro" id="IPR011990">
    <property type="entry name" value="TPR-like_helical_dom_sf"/>
</dbReference>
<dbReference type="EnsemblPlants" id="QL03p072513:mrna">
    <property type="protein sequence ID" value="QL03p072513:mrna"/>
    <property type="gene ID" value="QL03p072513"/>
</dbReference>
<evidence type="ECO:0000256" key="2">
    <source>
        <dbReference type="PROSITE-ProRule" id="PRU00708"/>
    </source>
</evidence>
<dbReference type="PANTHER" id="PTHR47205:SF1">
    <property type="entry name" value="OS07G0599000 PROTEIN"/>
    <property type="match status" value="1"/>
</dbReference>
<dbReference type="KEGG" id="qlo:115978967"/>
<reference evidence="4 5" key="1">
    <citation type="journal article" date="2016" name="G3 (Bethesda)">
        <title>First Draft Assembly and Annotation of the Genome of a California Endemic Oak Quercus lobata Nee (Fagaceae).</title>
        <authorList>
            <person name="Sork V.L."/>
            <person name="Fitz-Gibbon S.T."/>
            <person name="Puiu D."/>
            <person name="Crepeau M."/>
            <person name="Gugger P.F."/>
            <person name="Sherman R."/>
            <person name="Stevens K."/>
            <person name="Langley C.H."/>
            <person name="Pellegrini M."/>
            <person name="Salzberg S.L."/>
        </authorList>
    </citation>
    <scope>NUCLEOTIDE SEQUENCE [LARGE SCALE GENOMIC DNA]</scope>
    <source>
        <strain evidence="4 5">cv. SW786</strain>
    </source>
</reference>
<name>A0A7N2LB98_QUELO</name>
<feature type="repeat" description="PPR" evidence="2">
    <location>
        <begin position="506"/>
        <end position="540"/>
    </location>
</feature>
<accession>A0A7N2LB98</accession>
<dbReference type="InterPro" id="IPR002885">
    <property type="entry name" value="PPR_rpt"/>
</dbReference>
<keyword evidence="1" id="KW-0677">Repeat</keyword>
<dbReference type="InParanoid" id="A0A7N2LB98"/>
<dbReference type="Gene3D" id="1.25.40.10">
    <property type="entry name" value="Tetratricopeptide repeat domain"/>
    <property type="match status" value="2"/>
</dbReference>
<evidence type="ECO:0000313" key="5">
    <source>
        <dbReference type="Proteomes" id="UP000594261"/>
    </source>
</evidence>
<feature type="compositionally biased region" description="Pro residues" evidence="3">
    <location>
        <begin position="44"/>
        <end position="65"/>
    </location>
</feature>
<dbReference type="AlphaFoldDB" id="A0A7N2LB98"/>
<dbReference type="Proteomes" id="UP000594261">
    <property type="component" value="Chromosome 3"/>
</dbReference>
<dbReference type="EMBL" id="LRBV02000003">
    <property type="status" value="NOT_ANNOTATED_CDS"/>
    <property type="molecule type" value="Genomic_DNA"/>
</dbReference>
<protein>
    <recommendedName>
        <fullName evidence="6">Pentatricopeptide repeat-containing protein</fullName>
    </recommendedName>
</protein>
<dbReference type="RefSeq" id="XP_030956759.1">
    <property type="nucleotide sequence ID" value="XM_031100899.1"/>
</dbReference>
<proteinExistence type="predicted"/>
<dbReference type="NCBIfam" id="TIGR00756">
    <property type="entry name" value="PPR"/>
    <property type="match status" value="2"/>
</dbReference>
<reference evidence="4" key="2">
    <citation type="submission" date="2021-01" db="UniProtKB">
        <authorList>
            <consortium name="EnsemblPlants"/>
        </authorList>
    </citation>
    <scope>IDENTIFICATION</scope>
</reference>
<feature type="repeat" description="PPR" evidence="2">
    <location>
        <begin position="541"/>
        <end position="575"/>
    </location>
</feature>
<evidence type="ECO:0000256" key="3">
    <source>
        <dbReference type="SAM" id="MobiDB-lite"/>
    </source>
</evidence>
<sequence length="630" mass="70138">MASQMAILTRTRTLFKSSTTKSITTFTFLSQEPQLAESTQSDSPSPPSPPPPPPTPTATPLPPNPASGSPLYNENWRSPIANSPNSLSLTQSLMPLGFLAQSPNSRIQALSQTLDGESMMNVFAEWMASQRWGEMKQLFEFWIRSLDRAGKPNKPDVGLYNHYLRANLMTNASAAELLDLVAQMEDYDVVPNTASFNLVLKAMYKARETVASTKLLERMLQTGKESLPDDESYDLVVGMLFITDEIDAALKYIDMGLKSGYMLSTRVFTECVRSCANQGRLDTLVSIIERCKTMDQNKALCPAWNMCNYIAEVAMQEDNSKLAFYALEFMAKWIARGEQARPAVMLSVDEGLVVSALGAAGRTYSSSLLDASWAILRRSLRQNKAPNPESYIGKIYALASLGNLQRAFSTLNEFEATYGNSDKEAEEEMFSPFTSLNPLVVACSKKGFETLDSVYFQLENLSRADPPYKSVAALNCIILGCANIWDLDRAYQTFEAIGSSFGLTPNIHSYNALMFAFGRLKKTFEASRVFEHLVGLGVKPNAMSYSLLVDAHLINRDSKAALSVIDEMVTAGFVPAKESLKKVRRRCMREMDYESDDQVEALARKFKIRMGTEARRNMLFNLGYNTDFAR</sequence>
<dbReference type="InterPro" id="IPR044605">
    <property type="entry name" value="At1g26460-like"/>
</dbReference>
<feature type="region of interest" description="Disordered" evidence="3">
    <location>
        <begin position="27"/>
        <end position="77"/>
    </location>
</feature>
<evidence type="ECO:0000313" key="4">
    <source>
        <dbReference type="EnsemblPlants" id="QL03p072513:mrna"/>
    </source>
</evidence>
<organism evidence="4 5">
    <name type="scientific">Quercus lobata</name>
    <name type="common">Valley oak</name>
    <dbReference type="NCBI Taxonomy" id="97700"/>
    <lineage>
        <taxon>Eukaryota</taxon>
        <taxon>Viridiplantae</taxon>
        <taxon>Streptophyta</taxon>
        <taxon>Embryophyta</taxon>
        <taxon>Tracheophyta</taxon>
        <taxon>Spermatophyta</taxon>
        <taxon>Magnoliopsida</taxon>
        <taxon>eudicotyledons</taxon>
        <taxon>Gunneridae</taxon>
        <taxon>Pentapetalae</taxon>
        <taxon>rosids</taxon>
        <taxon>fabids</taxon>
        <taxon>Fagales</taxon>
        <taxon>Fagaceae</taxon>
        <taxon>Quercus</taxon>
    </lineage>
</organism>
<dbReference type="PANTHER" id="PTHR47205">
    <property type="entry name" value="OS07G0599000 PROTEIN"/>
    <property type="match status" value="1"/>
</dbReference>
<dbReference type="Gramene" id="QL03p072513:mrna">
    <property type="protein sequence ID" value="QL03p072513:mrna"/>
    <property type="gene ID" value="QL03p072513"/>
</dbReference>
<dbReference type="OrthoDB" id="185373at2759"/>
<dbReference type="FunCoup" id="A0A7N2LB98">
    <property type="interactions" value="2064"/>
</dbReference>
<evidence type="ECO:0000256" key="1">
    <source>
        <dbReference type="ARBA" id="ARBA00022737"/>
    </source>
</evidence>
<dbReference type="OMA" id="MYQARET"/>
<dbReference type="PROSITE" id="PS51375">
    <property type="entry name" value="PPR"/>
    <property type="match status" value="2"/>
</dbReference>
<keyword evidence="5" id="KW-1185">Reference proteome</keyword>
<dbReference type="Pfam" id="PF01535">
    <property type="entry name" value="PPR"/>
    <property type="match status" value="2"/>
</dbReference>
<dbReference type="GeneID" id="115978967"/>
<evidence type="ECO:0008006" key="6">
    <source>
        <dbReference type="Google" id="ProtNLM"/>
    </source>
</evidence>
<gene>
    <name evidence="4" type="primary">LOC115978967</name>
</gene>